<reference evidence="2 3" key="1">
    <citation type="submission" date="2019-04" db="EMBL/GenBank/DDBJ databases">
        <authorList>
            <person name="Dong K."/>
        </authorList>
    </citation>
    <scope>NUCLEOTIDE SEQUENCE [LARGE SCALE GENOMIC DNA]</scope>
    <source>
        <strain evidence="3">dk3543</strain>
    </source>
</reference>
<comment type="caution">
    <text evidence="2">The sequence shown here is derived from an EMBL/GenBank/DDBJ whole genome shotgun (WGS) entry which is preliminary data.</text>
</comment>
<dbReference type="EMBL" id="SZPY01000001">
    <property type="protein sequence ID" value="TKI63829.1"/>
    <property type="molecule type" value="Genomic_DNA"/>
</dbReference>
<evidence type="ECO:0000256" key="1">
    <source>
        <dbReference type="SAM" id="Phobius"/>
    </source>
</evidence>
<gene>
    <name evidence="2" type="ORF">FC770_01185</name>
</gene>
<organism evidence="2 3">
    <name type="scientific">Nocardioides jishulii</name>
    <dbReference type="NCBI Taxonomy" id="2575440"/>
    <lineage>
        <taxon>Bacteria</taxon>
        <taxon>Bacillati</taxon>
        <taxon>Actinomycetota</taxon>
        <taxon>Actinomycetes</taxon>
        <taxon>Propionibacteriales</taxon>
        <taxon>Nocardioidaceae</taxon>
        <taxon>Nocardioides</taxon>
    </lineage>
</organism>
<name>A0A4U2YR00_9ACTN</name>
<evidence type="ECO:0000313" key="3">
    <source>
        <dbReference type="Proteomes" id="UP000307808"/>
    </source>
</evidence>
<dbReference type="AlphaFoldDB" id="A0A4U2YR00"/>
<protein>
    <submittedName>
        <fullName evidence="2">Uncharacterized protein</fullName>
    </submittedName>
</protein>
<dbReference type="RefSeq" id="WP_137064294.1">
    <property type="nucleotide sequence ID" value="NZ_CP040748.1"/>
</dbReference>
<sequence length="74" mass="8062">MDIGMDMETVLMVDTYVAGAVAVYVVVLGALRVVPWVPHVFFGVVVTFLVPIFGPLAILAAGIWLHVRHRSATR</sequence>
<proteinExistence type="predicted"/>
<feature type="transmembrane region" description="Helical" evidence="1">
    <location>
        <begin position="12"/>
        <end position="34"/>
    </location>
</feature>
<feature type="transmembrane region" description="Helical" evidence="1">
    <location>
        <begin position="40"/>
        <end position="65"/>
    </location>
</feature>
<keyword evidence="1" id="KW-1133">Transmembrane helix</keyword>
<dbReference type="Proteomes" id="UP000307808">
    <property type="component" value="Unassembled WGS sequence"/>
</dbReference>
<keyword evidence="1" id="KW-0472">Membrane</keyword>
<accession>A0A4U2YR00</accession>
<keyword evidence="3" id="KW-1185">Reference proteome</keyword>
<keyword evidence="1" id="KW-0812">Transmembrane</keyword>
<evidence type="ECO:0000313" key="2">
    <source>
        <dbReference type="EMBL" id="TKI63829.1"/>
    </source>
</evidence>